<evidence type="ECO:0000313" key="5">
    <source>
        <dbReference type="Proteomes" id="UP000488956"/>
    </source>
</evidence>
<feature type="compositionally biased region" description="Gly residues" evidence="1">
    <location>
        <begin position="26"/>
        <end position="41"/>
    </location>
</feature>
<protein>
    <submittedName>
        <fullName evidence="2">Uncharacterized protein</fullName>
    </submittedName>
</protein>
<evidence type="ECO:0000256" key="1">
    <source>
        <dbReference type="SAM" id="MobiDB-lite"/>
    </source>
</evidence>
<evidence type="ECO:0000313" key="2">
    <source>
        <dbReference type="EMBL" id="KAE9003492.1"/>
    </source>
</evidence>
<dbReference type="Proteomes" id="UP000460718">
    <property type="component" value="Unassembled WGS sequence"/>
</dbReference>
<feature type="region of interest" description="Disordered" evidence="1">
    <location>
        <begin position="1"/>
        <end position="48"/>
    </location>
</feature>
<evidence type="ECO:0000313" key="4">
    <source>
        <dbReference type="Proteomes" id="UP000460718"/>
    </source>
</evidence>
<reference evidence="4 5" key="1">
    <citation type="submission" date="2018-09" db="EMBL/GenBank/DDBJ databases">
        <title>Genomic investigation of the strawberry pathogen Phytophthora fragariae indicates pathogenicity is determined by transcriptional variation in three key races.</title>
        <authorList>
            <person name="Adams T.M."/>
            <person name="Armitage A.D."/>
            <person name="Sobczyk M.K."/>
            <person name="Bates H.J."/>
            <person name="Dunwell J.M."/>
            <person name="Nellist C.F."/>
            <person name="Harrison R.J."/>
        </authorList>
    </citation>
    <scope>NUCLEOTIDE SEQUENCE [LARGE SCALE GENOMIC DNA]</scope>
    <source>
        <strain evidence="3 5">ONT-3</strain>
        <strain evidence="2 4">SCRP245</strain>
    </source>
</reference>
<gene>
    <name evidence="3" type="ORF">PF010_g13776</name>
    <name evidence="2" type="ORF">PF011_g12875</name>
</gene>
<evidence type="ECO:0000313" key="3">
    <source>
        <dbReference type="EMBL" id="KAE9103326.1"/>
    </source>
</evidence>
<dbReference type="Proteomes" id="UP000488956">
    <property type="component" value="Unassembled WGS sequence"/>
</dbReference>
<organism evidence="2 4">
    <name type="scientific">Phytophthora fragariae</name>
    <dbReference type="NCBI Taxonomy" id="53985"/>
    <lineage>
        <taxon>Eukaryota</taxon>
        <taxon>Sar</taxon>
        <taxon>Stramenopiles</taxon>
        <taxon>Oomycota</taxon>
        <taxon>Peronosporomycetes</taxon>
        <taxon>Peronosporales</taxon>
        <taxon>Peronosporaceae</taxon>
        <taxon>Phytophthora</taxon>
    </lineage>
</organism>
<accession>A0A6A3KAK8</accession>
<dbReference type="AlphaFoldDB" id="A0A6A3KAK8"/>
<sequence length="48" mass="4737">MEDAIETGSVERGGLLTSDMDSVGDVGDGLQGVGDDAGGGNLRELGDV</sequence>
<dbReference type="EMBL" id="QXFX01000822">
    <property type="protein sequence ID" value="KAE9103326.1"/>
    <property type="molecule type" value="Genomic_DNA"/>
</dbReference>
<name>A0A6A3KAK8_9STRA</name>
<proteinExistence type="predicted"/>
<comment type="caution">
    <text evidence="2">The sequence shown here is derived from an EMBL/GenBank/DDBJ whole genome shotgun (WGS) entry which is preliminary data.</text>
</comment>
<dbReference type="EMBL" id="QXFW01000766">
    <property type="protein sequence ID" value="KAE9003492.1"/>
    <property type="molecule type" value="Genomic_DNA"/>
</dbReference>